<feature type="non-terminal residue" evidence="1">
    <location>
        <position position="30"/>
    </location>
</feature>
<sequence length="30" mass="3491">MLHFDHSHVDDDQSRWVLDRSATSDATNAY</sequence>
<feature type="non-terminal residue" evidence="1">
    <location>
        <position position="1"/>
    </location>
</feature>
<protein>
    <submittedName>
        <fullName evidence="1">Uncharacterized protein</fullName>
    </submittedName>
</protein>
<gene>
    <name evidence="1" type="ORF">METZ01_LOCUS86341</name>
</gene>
<name>A0A381V1I7_9ZZZZ</name>
<dbReference type="EMBL" id="UINC01007465">
    <property type="protein sequence ID" value="SVA33487.1"/>
    <property type="molecule type" value="Genomic_DNA"/>
</dbReference>
<organism evidence="1">
    <name type="scientific">marine metagenome</name>
    <dbReference type="NCBI Taxonomy" id="408172"/>
    <lineage>
        <taxon>unclassified sequences</taxon>
        <taxon>metagenomes</taxon>
        <taxon>ecological metagenomes</taxon>
    </lineage>
</organism>
<reference evidence="1" key="1">
    <citation type="submission" date="2018-05" db="EMBL/GenBank/DDBJ databases">
        <authorList>
            <person name="Lanie J.A."/>
            <person name="Ng W.-L."/>
            <person name="Kazmierczak K.M."/>
            <person name="Andrzejewski T.M."/>
            <person name="Davidsen T.M."/>
            <person name="Wayne K.J."/>
            <person name="Tettelin H."/>
            <person name="Glass J.I."/>
            <person name="Rusch D."/>
            <person name="Podicherti R."/>
            <person name="Tsui H.-C.T."/>
            <person name="Winkler M.E."/>
        </authorList>
    </citation>
    <scope>NUCLEOTIDE SEQUENCE</scope>
</reference>
<accession>A0A381V1I7</accession>
<dbReference type="AlphaFoldDB" id="A0A381V1I7"/>
<proteinExistence type="predicted"/>
<evidence type="ECO:0000313" key="1">
    <source>
        <dbReference type="EMBL" id="SVA33487.1"/>
    </source>
</evidence>